<dbReference type="Proteomes" id="UP001145021">
    <property type="component" value="Unassembled WGS sequence"/>
</dbReference>
<dbReference type="Pfam" id="PF02338">
    <property type="entry name" value="OTU"/>
    <property type="match status" value="1"/>
</dbReference>
<evidence type="ECO:0000313" key="3">
    <source>
        <dbReference type="EMBL" id="KAJ1643095.1"/>
    </source>
</evidence>
<name>A0A9W8CH99_9FUNG</name>
<dbReference type="PROSITE" id="PS50802">
    <property type="entry name" value="OTU"/>
    <property type="match status" value="1"/>
</dbReference>
<gene>
    <name evidence="3" type="primary">KGD1_2</name>
    <name evidence="3" type="ORF">LPJ64_005089</name>
</gene>
<reference evidence="3" key="1">
    <citation type="submission" date="2022-07" db="EMBL/GenBank/DDBJ databases">
        <title>Phylogenomic reconstructions and comparative analyses of Kickxellomycotina fungi.</title>
        <authorList>
            <person name="Reynolds N.K."/>
            <person name="Stajich J.E."/>
            <person name="Barry K."/>
            <person name="Grigoriev I.V."/>
            <person name="Crous P."/>
            <person name="Smith M.E."/>
        </authorList>
    </citation>
    <scope>NUCLEOTIDE SEQUENCE</scope>
    <source>
        <strain evidence="3">NBRC 105413</strain>
    </source>
</reference>
<dbReference type="EC" id="1.2.4.2" evidence="3"/>
<feature type="compositionally biased region" description="Basic and acidic residues" evidence="1">
    <location>
        <begin position="455"/>
        <end position="464"/>
    </location>
</feature>
<dbReference type="SUPFAM" id="SSF54001">
    <property type="entry name" value="Cysteine proteinases"/>
    <property type="match status" value="1"/>
</dbReference>
<feature type="region of interest" description="Disordered" evidence="1">
    <location>
        <begin position="1"/>
        <end position="22"/>
    </location>
</feature>
<dbReference type="Gene3D" id="3.90.70.80">
    <property type="match status" value="1"/>
</dbReference>
<dbReference type="AlphaFoldDB" id="A0A9W8CH99"/>
<evidence type="ECO:0000259" key="2">
    <source>
        <dbReference type="PROSITE" id="PS50802"/>
    </source>
</evidence>
<protein>
    <submittedName>
        <fullName evidence="3">2-oxoglutarate dehydrogenase E1 component</fullName>
        <ecNumber evidence="3">1.2.4.2</ecNumber>
    </submittedName>
</protein>
<accession>A0A9W8CH99</accession>
<feature type="region of interest" description="Disordered" evidence="1">
    <location>
        <begin position="385"/>
        <end position="464"/>
    </location>
</feature>
<comment type="caution">
    <text evidence="3">The sequence shown here is derived from an EMBL/GenBank/DDBJ whole genome shotgun (WGS) entry which is preliminary data.</text>
</comment>
<keyword evidence="3" id="KW-0560">Oxidoreductase</keyword>
<proteinExistence type="predicted"/>
<dbReference type="EMBL" id="JANBOH010000296">
    <property type="protein sequence ID" value="KAJ1643095.1"/>
    <property type="molecule type" value="Genomic_DNA"/>
</dbReference>
<evidence type="ECO:0000256" key="1">
    <source>
        <dbReference type="SAM" id="MobiDB-lite"/>
    </source>
</evidence>
<dbReference type="CDD" id="cd22756">
    <property type="entry name" value="OTU_OTUD3-like"/>
    <property type="match status" value="1"/>
</dbReference>
<dbReference type="InterPro" id="IPR003323">
    <property type="entry name" value="OTU_dom"/>
</dbReference>
<keyword evidence="4" id="KW-1185">Reference proteome</keyword>
<sequence length="474" mass="52380">MPRKGAASARHRKDPDRRERKGARLVRNRDSNHYAGDDVSALNRALRPNGLYCKEITGDGNCLFRALADQVDGAPDTHHTQRQAVCDYMERHSDEFAPFMDESCTLSDYISNMRQTGVYGGNMELVAFARNYRVDIKVYQLGGTVFVISGAPASRPADPHRSMPTAHIAYHSYEHYSSVRNIQGPHTGLPVIKERADLARYFEPVLADPDQPPLVVGRVDATFLRARNAVVPKAVPVPALDRDAGSLVSDDHSHGTTDDCSGNLTAIEKIVASSTGVSNIRLIRCLLKIHHDDSSHVIELLIHWMSEDSDGSWALADGPPYYDGPSEEKNVSICDSNADRVSLEKEPLDLADTAVAAAVAFADDDTIVEEDEQQMLAEKIVQCLTEPDPPSSLTKPLDDSVDANGKKQPKHKKGAARQKKTESKKHQKEMAKMKKRKAAREFHAGIDSVKPHSSPHTDDQGELDLAKRMEHIYI</sequence>
<evidence type="ECO:0000313" key="4">
    <source>
        <dbReference type="Proteomes" id="UP001145021"/>
    </source>
</evidence>
<dbReference type="GO" id="GO:0004843">
    <property type="term" value="F:cysteine-type deubiquitinase activity"/>
    <property type="evidence" value="ECO:0007669"/>
    <property type="project" value="TreeGrafter"/>
</dbReference>
<dbReference type="InterPro" id="IPR050704">
    <property type="entry name" value="Peptidase_C85-like"/>
</dbReference>
<dbReference type="PANTHER" id="PTHR12419">
    <property type="entry name" value="OTU DOMAIN CONTAINING PROTEIN"/>
    <property type="match status" value="1"/>
</dbReference>
<organism evidence="3 4">
    <name type="scientific">Coemansia asiatica</name>
    <dbReference type="NCBI Taxonomy" id="1052880"/>
    <lineage>
        <taxon>Eukaryota</taxon>
        <taxon>Fungi</taxon>
        <taxon>Fungi incertae sedis</taxon>
        <taxon>Zoopagomycota</taxon>
        <taxon>Kickxellomycotina</taxon>
        <taxon>Kickxellomycetes</taxon>
        <taxon>Kickxellales</taxon>
        <taxon>Kickxellaceae</taxon>
        <taxon>Coemansia</taxon>
    </lineage>
</organism>
<feature type="domain" description="OTU" evidence="2">
    <location>
        <begin position="51"/>
        <end position="182"/>
    </location>
</feature>
<dbReference type="GO" id="GO:0016579">
    <property type="term" value="P:protein deubiquitination"/>
    <property type="evidence" value="ECO:0007669"/>
    <property type="project" value="TreeGrafter"/>
</dbReference>
<dbReference type="PANTHER" id="PTHR12419:SF7">
    <property type="entry name" value="OTU DOMAIN-CONTAINING PROTEIN 3"/>
    <property type="match status" value="1"/>
</dbReference>
<dbReference type="GO" id="GO:0004591">
    <property type="term" value="F:oxoglutarate dehydrogenase (succinyl-transferring) activity"/>
    <property type="evidence" value="ECO:0007669"/>
    <property type="project" value="UniProtKB-EC"/>
</dbReference>
<dbReference type="InterPro" id="IPR038765">
    <property type="entry name" value="Papain-like_cys_pep_sf"/>
</dbReference>
<feature type="compositionally biased region" description="Basic residues" evidence="1">
    <location>
        <begin position="407"/>
        <end position="438"/>
    </location>
</feature>